<evidence type="ECO:0000313" key="4">
    <source>
        <dbReference type="Proteomes" id="UP001165082"/>
    </source>
</evidence>
<comment type="caution">
    <text evidence="3">The sequence shown here is derived from an EMBL/GenBank/DDBJ whole genome shotgun (WGS) entry which is preliminary data.</text>
</comment>
<dbReference type="GO" id="GO:0005739">
    <property type="term" value="C:mitochondrion"/>
    <property type="evidence" value="ECO:0007669"/>
    <property type="project" value="TreeGrafter"/>
</dbReference>
<gene>
    <name evidence="3" type="ORF">TrRE_jg2630</name>
</gene>
<dbReference type="SUPFAM" id="SSF47072">
    <property type="entry name" value="Cysteine alpha-hairpin motif"/>
    <property type="match status" value="1"/>
</dbReference>
<evidence type="ECO:0000313" key="3">
    <source>
        <dbReference type="EMBL" id="GMH58069.1"/>
    </source>
</evidence>
<evidence type="ECO:0000256" key="1">
    <source>
        <dbReference type="ARBA" id="ARBA00007785"/>
    </source>
</evidence>
<evidence type="ECO:0000256" key="2">
    <source>
        <dbReference type="ARBA" id="ARBA00023157"/>
    </source>
</evidence>
<dbReference type="EMBL" id="BRXZ01004973">
    <property type="protein sequence ID" value="GMH58069.1"/>
    <property type="molecule type" value="Genomic_DNA"/>
</dbReference>
<sequence length="68" mass="7725">MPSSCREVALSLSDCMSKTPCMQSGKSIKECLKENGEDGACQVLRNAYFECKRSQLDMRKRIRGTRVY</sequence>
<organism evidence="3 4">
    <name type="scientific">Triparma retinervis</name>
    <dbReference type="NCBI Taxonomy" id="2557542"/>
    <lineage>
        <taxon>Eukaryota</taxon>
        <taxon>Sar</taxon>
        <taxon>Stramenopiles</taxon>
        <taxon>Ochrophyta</taxon>
        <taxon>Bolidophyceae</taxon>
        <taxon>Parmales</taxon>
        <taxon>Triparmaceae</taxon>
        <taxon>Triparma</taxon>
    </lineage>
</organism>
<accession>A0A9W7DVN9</accession>
<dbReference type="GO" id="GO:0033617">
    <property type="term" value="P:mitochondrial respiratory chain complex IV assembly"/>
    <property type="evidence" value="ECO:0007669"/>
    <property type="project" value="TreeGrafter"/>
</dbReference>
<dbReference type="PANTHER" id="PTHR28627:SF1">
    <property type="entry name" value="CYTOCHROME C OXIDASE ASSEMBLY FACTOR 5"/>
    <property type="match status" value="1"/>
</dbReference>
<dbReference type="OrthoDB" id="282149at2759"/>
<dbReference type="Pfam" id="PF10203">
    <property type="entry name" value="Pet191_N"/>
    <property type="match status" value="1"/>
</dbReference>
<dbReference type="PANTHER" id="PTHR28627">
    <property type="entry name" value="CYTOCHROME C OXIDASE ASSEMBLY FACTOR 5"/>
    <property type="match status" value="1"/>
</dbReference>
<dbReference type="InterPro" id="IPR009069">
    <property type="entry name" value="Cys_alpha_HP_mot_SF"/>
</dbReference>
<evidence type="ECO:0008006" key="5">
    <source>
        <dbReference type="Google" id="ProtNLM"/>
    </source>
</evidence>
<comment type="similarity">
    <text evidence="1">Belongs to the PET191 family.</text>
</comment>
<proteinExistence type="inferred from homology"/>
<dbReference type="AlphaFoldDB" id="A0A9W7DVN9"/>
<keyword evidence="4" id="KW-1185">Reference proteome</keyword>
<keyword evidence="2" id="KW-1015">Disulfide bond</keyword>
<dbReference type="Proteomes" id="UP001165082">
    <property type="component" value="Unassembled WGS sequence"/>
</dbReference>
<dbReference type="InterPro" id="IPR018793">
    <property type="entry name" value="Cyt_c_oxidase_assmbl_Pet191"/>
</dbReference>
<protein>
    <recommendedName>
        <fullName evidence="5">Cytochrome c oxidase assembly factor 5</fullName>
    </recommendedName>
</protein>
<dbReference type="PROSITE" id="PS51808">
    <property type="entry name" value="CHCH"/>
    <property type="match status" value="1"/>
</dbReference>
<name>A0A9W7DVN9_9STRA</name>
<reference evidence="3" key="1">
    <citation type="submission" date="2022-07" db="EMBL/GenBank/DDBJ databases">
        <title>Genome analysis of Parmales, a sister group of diatoms, reveals the evolutionary specialization of diatoms from phago-mixotrophs to photoautotrophs.</title>
        <authorList>
            <person name="Ban H."/>
            <person name="Sato S."/>
            <person name="Yoshikawa S."/>
            <person name="Kazumasa Y."/>
            <person name="Nakamura Y."/>
            <person name="Ichinomiya M."/>
            <person name="Saitoh K."/>
            <person name="Sato N."/>
            <person name="Blanc-Mathieu R."/>
            <person name="Endo H."/>
            <person name="Kuwata A."/>
            <person name="Ogata H."/>
        </authorList>
    </citation>
    <scope>NUCLEOTIDE SEQUENCE</scope>
</reference>